<protein>
    <submittedName>
        <fullName evidence="1">Uncharacterized protein</fullName>
    </submittedName>
</protein>
<gene>
    <name evidence="1" type="ORF">KQY15_06925</name>
</gene>
<keyword evidence="2" id="KW-1185">Reference proteome</keyword>
<organism evidence="1 2">
    <name type="scientific">Arsukibacterium indicum</name>
    <dbReference type="NCBI Taxonomy" id="2848612"/>
    <lineage>
        <taxon>Bacteria</taxon>
        <taxon>Pseudomonadati</taxon>
        <taxon>Pseudomonadota</taxon>
        <taxon>Gammaproteobacteria</taxon>
        <taxon>Chromatiales</taxon>
        <taxon>Chromatiaceae</taxon>
        <taxon>Arsukibacterium</taxon>
    </lineage>
</organism>
<reference evidence="1 2" key="1">
    <citation type="submission" date="2021-06" db="EMBL/GenBank/DDBJ databases">
        <title>Rheinheimera indica sp. nov., isolated from deep-sea sediment.</title>
        <authorList>
            <person name="Wang Z."/>
            <person name="Zhang X.-Y."/>
        </authorList>
    </citation>
    <scope>NUCLEOTIDE SEQUENCE [LARGE SCALE GENOMIC DNA]</scope>
    <source>
        <strain evidence="1 2">SM2107</strain>
    </source>
</reference>
<dbReference type="Proteomes" id="UP000704611">
    <property type="component" value="Unassembled WGS sequence"/>
</dbReference>
<evidence type="ECO:0000313" key="1">
    <source>
        <dbReference type="EMBL" id="MBV2128823.1"/>
    </source>
</evidence>
<comment type="caution">
    <text evidence="1">The sequence shown here is derived from an EMBL/GenBank/DDBJ whole genome shotgun (WGS) entry which is preliminary data.</text>
</comment>
<accession>A0ABS6MJ31</accession>
<dbReference type="EMBL" id="JAHRID010000002">
    <property type="protein sequence ID" value="MBV2128823.1"/>
    <property type="molecule type" value="Genomic_DNA"/>
</dbReference>
<dbReference type="RefSeq" id="WP_217668450.1">
    <property type="nucleotide sequence ID" value="NZ_JAHRID010000002.1"/>
</dbReference>
<evidence type="ECO:0000313" key="2">
    <source>
        <dbReference type="Proteomes" id="UP000704611"/>
    </source>
</evidence>
<sequence length="104" mass="11720">MAWKRFGYICRKASATLTNEESVAEAISRVENEPACSLYGGSIDKNSLSRKILDKIAAIPNKDEAIKALEIYSKMDMSLHFSEPVKFKRITTYLTILTLTFVLI</sequence>
<name>A0ABS6MJ31_9GAMM</name>
<proteinExistence type="predicted"/>